<keyword evidence="1" id="KW-0812">Transmembrane</keyword>
<protein>
    <submittedName>
        <fullName evidence="2">Uncharacterized protein</fullName>
    </submittedName>
</protein>
<dbReference type="Proteomes" id="UP001054252">
    <property type="component" value="Unassembled WGS sequence"/>
</dbReference>
<keyword evidence="1" id="KW-0472">Membrane</keyword>
<sequence length="59" mass="6297">MPMVSSAVKKQIGLTVALAMQPSMLVLIATGVRVSSSGILDLLDLLSLLVQICQMEILR</sequence>
<evidence type="ECO:0000256" key="1">
    <source>
        <dbReference type="SAM" id="Phobius"/>
    </source>
</evidence>
<keyword evidence="1" id="KW-1133">Transmembrane helix</keyword>
<dbReference type="EMBL" id="BPVZ01000127">
    <property type="protein sequence ID" value="GKV38229.1"/>
    <property type="molecule type" value="Genomic_DNA"/>
</dbReference>
<gene>
    <name evidence="2" type="ORF">SLEP1_g46165</name>
</gene>
<dbReference type="AlphaFoldDB" id="A0AAV5LMW0"/>
<comment type="caution">
    <text evidence="2">The sequence shown here is derived from an EMBL/GenBank/DDBJ whole genome shotgun (WGS) entry which is preliminary data.</text>
</comment>
<accession>A0AAV5LMW0</accession>
<name>A0AAV5LMW0_9ROSI</name>
<evidence type="ECO:0000313" key="3">
    <source>
        <dbReference type="Proteomes" id="UP001054252"/>
    </source>
</evidence>
<proteinExistence type="predicted"/>
<evidence type="ECO:0000313" key="2">
    <source>
        <dbReference type="EMBL" id="GKV38229.1"/>
    </source>
</evidence>
<reference evidence="2 3" key="1">
    <citation type="journal article" date="2021" name="Commun. Biol.">
        <title>The genome of Shorea leprosula (Dipterocarpaceae) highlights the ecological relevance of drought in aseasonal tropical rainforests.</title>
        <authorList>
            <person name="Ng K.K.S."/>
            <person name="Kobayashi M.J."/>
            <person name="Fawcett J.A."/>
            <person name="Hatakeyama M."/>
            <person name="Paape T."/>
            <person name="Ng C.H."/>
            <person name="Ang C.C."/>
            <person name="Tnah L.H."/>
            <person name="Lee C.T."/>
            <person name="Nishiyama T."/>
            <person name="Sese J."/>
            <person name="O'Brien M.J."/>
            <person name="Copetti D."/>
            <person name="Mohd Noor M.I."/>
            <person name="Ong R.C."/>
            <person name="Putra M."/>
            <person name="Sireger I.Z."/>
            <person name="Indrioko S."/>
            <person name="Kosugi Y."/>
            <person name="Izuno A."/>
            <person name="Isagi Y."/>
            <person name="Lee S.L."/>
            <person name="Shimizu K.K."/>
        </authorList>
    </citation>
    <scope>NUCLEOTIDE SEQUENCE [LARGE SCALE GENOMIC DNA]</scope>
    <source>
        <strain evidence="2">214</strain>
    </source>
</reference>
<feature type="transmembrane region" description="Helical" evidence="1">
    <location>
        <begin position="12"/>
        <end position="32"/>
    </location>
</feature>
<organism evidence="2 3">
    <name type="scientific">Rubroshorea leprosula</name>
    <dbReference type="NCBI Taxonomy" id="152421"/>
    <lineage>
        <taxon>Eukaryota</taxon>
        <taxon>Viridiplantae</taxon>
        <taxon>Streptophyta</taxon>
        <taxon>Embryophyta</taxon>
        <taxon>Tracheophyta</taxon>
        <taxon>Spermatophyta</taxon>
        <taxon>Magnoliopsida</taxon>
        <taxon>eudicotyledons</taxon>
        <taxon>Gunneridae</taxon>
        <taxon>Pentapetalae</taxon>
        <taxon>rosids</taxon>
        <taxon>malvids</taxon>
        <taxon>Malvales</taxon>
        <taxon>Dipterocarpaceae</taxon>
        <taxon>Rubroshorea</taxon>
    </lineage>
</organism>
<keyword evidence="3" id="KW-1185">Reference proteome</keyword>